<dbReference type="STRING" id="743788.S8DG05"/>
<organism evidence="2 3">
    <name type="scientific">Fomitopsis schrenkii</name>
    <name type="common">Brown rot fungus</name>
    <dbReference type="NCBI Taxonomy" id="2126942"/>
    <lineage>
        <taxon>Eukaryota</taxon>
        <taxon>Fungi</taxon>
        <taxon>Dikarya</taxon>
        <taxon>Basidiomycota</taxon>
        <taxon>Agaricomycotina</taxon>
        <taxon>Agaricomycetes</taxon>
        <taxon>Polyporales</taxon>
        <taxon>Fomitopsis</taxon>
    </lineage>
</organism>
<keyword evidence="3" id="KW-1185">Reference proteome</keyword>
<feature type="compositionally biased region" description="Acidic residues" evidence="1">
    <location>
        <begin position="118"/>
        <end position="130"/>
    </location>
</feature>
<gene>
    <name evidence="2" type="ORF">FOMPIDRAFT_1137680</name>
</gene>
<accession>S8DG05</accession>
<dbReference type="HOGENOM" id="CLU_000384_22_7_1"/>
<feature type="region of interest" description="Disordered" evidence="1">
    <location>
        <begin position="118"/>
        <end position="147"/>
    </location>
</feature>
<dbReference type="Proteomes" id="UP000015241">
    <property type="component" value="Unassembled WGS sequence"/>
</dbReference>
<evidence type="ECO:0000313" key="2">
    <source>
        <dbReference type="EMBL" id="EPS92516.1"/>
    </source>
</evidence>
<feature type="compositionally biased region" description="Acidic residues" evidence="1">
    <location>
        <begin position="137"/>
        <end position="147"/>
    </location>
</feature>
<proteinExistence type="predicted"/>
<sequence length="147" mass="16760">MRLREKVYEARIQAALKFERNHAATIRDFDFKSGDVVLMRHTQIEKSLNRKMRPRYTGPLFVVARNRGGAYIICELDGTVFHRPVAAFRVIPYMARSNIPLPEGFLDISNRRLDELVASEDDGNDSEEPEIVGATELPDDTADLPQE</sequence>
<dbReference type="AlphaFoldDB" id="S8DG05"/>
<evidence type="ECO:0000313" key="3">
    <source>
        <dbReference type="Proteomes" id="UP000015241"/>
    </source>
</evidence>
<dbReference type="InParanoid" id="S8DG05"/>
<dbReference type="EMBL" id="KE504516">
    <property type="protein sequence ID" value="EPS92516.1"/>
    <property type="molecule type" value="Genomic_DNA"/>
</dbReference>
<protein>
    <submittedName>
        <fullName evidence="2">Uncharacterized protein</fullName>
    </submittedName>
</protein>
<name>S8DG05_FOMSC</name>
<dbReference type="OrthoDB" id="3219745at2759"/>
<reference evidence="2 3" key="1">
    <citation type="journal article" date="2012" name="Science">
        <title>The Paleozoic origin of enzymatic lignin decomposition reconstructed from 31 fungal genomes.</title>
        <authorList>
            <person name="Floudas D."/>
            <person name="Binder M."/>
            <person name="Riley R."/>
            <person name="Barry K."/>
            <person name="Blanchette R.A."/>
            <person name="Henrissat B."/>
            <person name="Martinez A.T."/>
            <person name="Otillar R."/>
            <person name="Spatafora J.W."/>
            <person name="Yadav J.S."/>
            <person name="Aerts A."/>
            <person name="Benoit I."/>
            <person name="Boyd A."/>
            <person name="Carlson A."/>
            <person name="Copeland A."/>
            <person name="Coutinho P.M."/>
            <person name="de Vries R.P."/>
            <person name="Ferreira P."/>
            <person name="Findley K."/>
            <person name="Foster B."/>
            <person name="Gaskell J."/>
            <person name="Glotzer D."/>
            <person name="Gorecki P."/>
            <person name="Heitman J."/>
            <person name="Hesse C."/>
            <person name="Hori C."/>
            <person name="Igarashi K."/>
            <person name="Jurgens J.A."/>
            <person name="Kallen N."/>
            <person name="Kersten P."/>
            <person name="Kohler A."/>
            <person name="Kuees U."/>
            <person name="Kumar T.K.A."/>
            <person name="Kuo A."/>
            <person name="LaButti K."/>
            <person name="Larrondo L.F."/>
            <person name="Lindquist E."/>
            <person name="Ling A."/>
            <person name="Lombard V."/>
            <person name="Lucas S."/>
            <person name="Lundell T."/>
            <person name="Martin R."/>
            <person name="McLaughlin D.J."/>
            <person name="Morgenstern I."/>
            <person name="Morin E."/>
            <person name="Murat C."/>
            <person name="Nagy L.G."/>
            <person name="Nolan M."/>
            <person name="Ohm R.A."/>
            <person name="Patyshakuliyeva A."/>
            <person name="Rokas A."/>
            <person name="Ruiz-Duenas F.J."/>
            <person name="Sabat G."/>
            <person name="Salamov A."/>
            <person name="Samejima M."/>
            <person name="Schmutz J."/>
            <person name="Slot J.C."/>
            <person name="St John F."/>
            <person name="Stenlid J."/>
            <person name="Sun H."/>
            <person name="Sun S."/>
            <person name="Syed K."/>
            <person name="Tsang A."/>
            <person name="Wiebenga A."/>
            <person name="Young D."/>
            <person name="Pisabarro A."/>
            <person name="Eastwood D.C."/>
            <person name="Martin F."/>
            <person name="Cullen D."/>
            <person name="Grigoriev I.V."/>
            <person name="Hibbett D.S."/>
        </authorList>
    </citation>
    <scope>NUCLEOTIDE SEQUENCE</scope>
    <source>
        <strain evidence="3">FP-58527</strain>
    </source>
</reference>
<evidence type="ECO:0000256" key="1">
    <source>
        <dbReference type="SAM" id="MobiDB-lite"/>
    </source>
</evidence>